<accession>A0A0E1WFH8</accession>
<protein>
    <submittedName>
        <fullName evidence="2">Uncharacterized protein</fullName>
    </submittedName>
</protein>
<evidence type="ECO:0000256" key="1">
    <source>
        <dbReference type="SAM" id="Phobius"/>
    </source>
</evidence>
<feature type="transmembrane region" description="Helical" evidence="1">
    <location>
        <begin position="112"/>
        <end position="137"/>
    </location>
</feature>
<keyword evidence="1" id="KW-0812">Transmembrane</keyword>
<dbReference type="HOGENOM" id="CLU_107932_0_0_4"/>
<feature type="transmembrane region" description="Helical" evidence="1">
    <location>
        <begin position="189"/>
        <end position="208"/>
    </location>
</feature>
<evidence type="ECO:0000313" key="2">
    <source>
        <dbReference type="EMBL" id="EET08332.1"/>
    </source>
</evidence>
<keyword evidence="1" id="KW-1133">Transmembrane helix</keyword>
<feature type="transmembrane region" description="Helical" evidence="1">
    <location>
        <begin position="81"/>
        <end position="100"/>
    </location>
</feature>
<proteinExistence type="predicted"/>
<feature type="transmembrane region" description="Helical" evidence="1">
    <location>
        <begin position="157"/>
        <end position="177"/>
    </location>
</feature>
<gene>
    <name evidence="2" type="ORF">BURPS1710A_0574</name>
</gene>
<dbReference type="Proteomes" id="UP000001812">
    <property type="component" value="Chromosome I"/>
</dbReference>
<name>A0A0E1WFH8_BURPE</name>
<dbReference type="EMBL" id="CM000832">
    <property type="protein sequence ID" value="EET08332.1"/>
    <property type="molecule type" value="Genomic_DNA"/>
</dbReference>
<sequence>MQISHKIAGAPRLAARAARAAGAWASAPAVRINRRTAPRSGVRGTDNKTRTETEVDMFQMLPSMTFGRRLSVWWSCMWRQTLASAPVWILGVAIVGLSISRTHSAAGRPPSGGAAALAVATFFVCLVVCLPIAGYMVRGGFAAHALTAPERLAFRQALMVGLTTFGWAVLAALPISVATMPLRHAGYPLAGQAIGWVLNVAAGLYIVLPRQARRLRLLAGEAA</sequence>
<organism evidence="2">
    <name type="scientific">Burkholderia pseudomallei 1710a</name>
    <dbReference type="NCBI Taxonomy" id="320371"/>
    <lineage>
        <taxon>Bacteria</taxon>
        <taxon>Pseudomonadati</taxon>
        <taxon>Pseudomonadota</taxon>
        <taxon>Betaproteobacteria</taxon>
        <taxon>Burkholderiales</taxon>
        <taxon>Burkholderiaceae</taxon>
        <taxon>Burkholderia</taxon>
        <taxon>pseudomallei group</taxon>
    </lineage>
</organism>
<reference evidence="2" key="1">
    <citation type="submission" date="2009-05" db="EMBL/GenBank/DDBJ databases">
        <authorList>
            <person name="Harkins D.M."/>
            <person name="DeShazer D."/>
            <person name="Woods D.E."/>
            <person name="Brinkac L.M."/>
            <person name="Brown K.A."/>
            <person name="Hung G.C."/>
            <person name="Tuanyok A."/>
            <person name="Zhang B."/>
            <person name="Nierman W.C."/>
        </authorList>
    </citation>
    <scope>NUCLEOTIDE SEQUENCE [LARGE SCALE GENOMIC DNA]</scope>
    <source>
        <strain evidence="2">1710a</strain>
    </source>
</reference>
<keyword evidence="1" id="KW-0472">Membrane</keyword>
<dbReference type="AlphaFoldDB" id="A0A0E1WFH8"/>